<feature type="domain" description="F-box" evidence="2">
    <location>
        <begin position="1"/>
        <end position="45"/>
    </location>
</feature>
<keyword evidence="4" id="KW-1185">Reference proteome</keyword>
<dbReference type="SUPFAM" id="SSF81383">
    <property type="entry name" value="F-box domain"/>
    <property type="match status" value="1"/>
</dbReference>
<dbReference type="PANTHER" id="PTHR34591">
    <property type="entry name" value="OS03G0653100 PROTEIN-RELATED"/>
    <property type="match status" value="1"/>
</dbReference>
<organism evidence="3 4">
    <name type="scientific">Urochloa decumbens</name>
    <dbReference type="NCBI Taxonomy" id="240449"/>
    <lineage>
        <taxon>Eukaryota</taxon>
        <taxon>Viridiplantae</taxon>
        <taxon>Streptophyta</taxon>
        <taxon>Embryophyta</taxon>
        <taxon>Tracheophyta</taxon>
        <taxon>Spermatophyta</taxon>
        <taxon>Magnoliopsida</taxon>
        <taxon>Liliopsida</taxon>
        <taxon>Poales</taxon>
        <taxon>Poaceae</taxon>
        <taxon>PACMAD clade</taxon>
        <taxon>Panicoideae</taxon>
        <taxon>Panicodae</taxon>
        <taxon>Paniceae</taxon>
        <taxon>Melinidinae</taxon>
        <taxon>Urochloa</taxon>
    </lineage>
</organism>
<dbReference type="Proteomes" id="UP001497457">
    <property type="component" value="Chromosome 32b"/>
</dbReference>
<evidence type="ECO:0000313" key="3">
    <source>
        <dbReference type="EMBL" id="CAL5034586.1"/>
    </source>
</evidence>
<dbReference type="Pfam" id="PF00646">
    <property type="entry name" value="F-box"/>
    <property type="match status" value="1"/>
</dbReference>
<dbReference type="SMART" id="SM00256">
    <property type="entry name" value="FBOX"/>
    <property type="match status" value="1"/>
</dbReference>
<name>A0ABC9DAS6_9POAL</name>
<feature type="compositionally biased region" description="Acidic residues" evidence="1">
    <location>
        <begin position="520"/>
        <end position="558"/>
    </location>
</feature>
<dbReference type="PANTHER" id="PTHR34591:SF28">
    <property type="entry name" value="F-BOX DOMAIN-CONTAINING PROTEIN"/>
    <property type="match status" value="1"/>
</dbReference>
<reference evidence="4" key="1">
    <citation type="submission" date="2024-06" db="EMBL/GenBank/DDBJ databases">
        <authorList>
            <person name="Ryan C."/>
        </authorList>
    </citation>
    <scope>NUCLEOTIDE SEQUENCE [LARGE SCALE GENOMIC DNA]</scope>
</reference>
<dbReference type="InterPro" id="IPR001810">
    <property type="entry name" value="F-box_dom"/>
</dbReference>
<dbReference type="EMBL" id="OZ075142">
    <property type="protein sequence ID" value="CAL5034586.1"/>
    <property type="molecule type" value="Genomic_DNA"/>
</dbReference>
<protein>
    <recommendedName>
        <fullName evidence="2">F-box domain-containing protein</fullName>
    </recommendedName>
</protein>
<evidence type="ECO:0000256" key="1">
    <source>
        <dbReference type="SAM" id="MobiDB-lite"/>
    </source>
</evidence>
<evidence type="ECO:0000313" key="4">
    <source>
        <dbReference type="Proteomes" id="UP001497457"/>
    </source>
</evidence>
<dbReference type="InterPro" id="IPR036047">
    <property type="entry name" value="F-box-like_dom_sf"/>
</dbReference>
<evidence type="ECO:0000259" key="2">
    <source>
        <dbReference type="PROSITE" id="PS50181"/>
    </source>
</evidence>
<dbReference type="AlphaFoldDB" id="A0ABC9DAS6"/>
<feature type="region of interest" description="Disordered" evidence="1">
    <location>
        <begin position="506"/>
        <end position="558"/>
    </location>
</feature>
<reference evidence="3 4" key="2">
    <citation type="submission" date="2024-10" db="EMBL/GenBank/DDBJ databases">
        <authorList>
            <person name="Ryan C."/>
        </authorList>
    </citation>
    <scope>NUCLEOTIDE SEQUENCE [LARGE SCALE GENOMIC DNA]</scope>
</reference>
<gene>
    <name evidence="3" type="ORF">URODEC1_LOCUS83161</name>
</gene>
<sequence length="558" mass="64628">MDLLPEDLLVDILRRLPPRPLAMCRSVSKDLRAAIDGRGRLLAVADRVPLSLRGIFVNYVGQDRPYFFSRRAAAPPIVRKLNFVPGDGYYSWRVALHQNNGLLLFKDWHTLYVCNPATRRWEELPPRPKGFGGATHVIFDPTVSLHYEVISFDELPRKPEMPYDVISRKSRCLSREDKYDHEVEIKGSVHWPPSVYTAQVFSSRTGQWETRAYVREDDVAVTLLDVWSDPWVPDGKTMSYCARRCNAICWRGAFYVHCHGGFVMRLSMLENKYQVIKTPVLDNVFTKPRLDIDDYLRQRGGSYSDEEDCLRSYEMEQECLDREKPCMHLGKSEHGIYYTALCYEQLQVWVLHEASESHPMPEWELKHKADIRNSFLQHYMREDREEMEMSWSLERGEEGSDDQVDCGWDSGDDSVIHVEGEVDVDNSDRNGNLGWGVKLLGYHPSKEIIFLGNRFDGFAYYLGSSKLQYLGMFLPVDCCDRHVVATHESFIYTPCTDDFLPDQRRNATHDNNDYFGGEGGDLEEEDTDEEYDLDDREDEDFESSEEDGDNDKDEDVDS</sequence>
<dbReference type="PROSITE" id="PS50181">
    <property type="entry name" value="FBOX"/>
    <property type="match status" value="1"/>
</dbReference>
<proteinExistence type="predicted"/>
<accession>A0ABC9DAS6</accession>